<dbReference type="InterPro" id="IPR011993">
    <property type="entry name" value="PH-like_dom_sf"/>
</dbReference>
<proteinExistence type="inferred from homology"/>
<protein>
    <submittedName>
        <fullName evidence="6">Uncharacterized protein</fullName>
    </submittedName>
</protein>
<dbReference type="GO" id="GO:0038203">
    <property type="term" value="P:TORC2 signaling"/>
    <property type="evidence" value="ECO:0007669"/>
    <property type="project" value="TreeGrafter"/>
</dbReference>
<feature type="region of interest" description="Disordered" evidence="2">
    <location>
        <begin position="221"/>
        <end position="321"/>
    </location>
</feature>
<dbReference type="EMBL" id="KV453841">
    <property type="protein sequence ID" value="ODV91445.1"/>
    <property type="molecule type" value="Genomic_DNA"/>
</dbReference>
<evidence type="ECO:0000259" key="3">
    <source>
        <dbReference type="Pfam" id="PF16978"/>
    </source>
</evidence>
<evidence type="ECO:0000256" key="2">
    <source>
        <dbReference type="SAM" id="MobiDB-lite"/>
    </source>
</evidence>
<dbReference type="Pfam" id="PF16978">
    <property type="entry name" value="CRIM"/>
    <property type="match status" value="1"/>
</dbReference>
<organism evidence="6 7">
    <name type="scientific">Tortispora caseinolytica NRRL Y-17796</name>
    <dbReference type="NCBI Taxonomy" id="767744"/>
    <lineage>
        <taxon>Eukaryota</taxon>
        <taxon>Fungi</taxon>
        <taxon>Dikarya</taxon>
        <taxon>Ascomycota</taxon>
        <taxon>Saccharomycotina</taxon>
        <taxon>Trigonopsidomycetes</taxon>
        <taxon>Trigonopsidales</taxon>
        <taxon>Trigonopsidaceae</taxon>
        <taxon>Tortispora</taxon>
    </lineage>
</organism>
<dbReference type="Pfam" id="PF16979">
    <property type="entry name" value="SIN1_PH"/>
    <property type="match status" value="1"/>
</dbReference>
<dbReference type="GO" id="GO:0005546">
    <property type="term" value="F:phosphatidylinositol-4,5-bisphosphate binding"/>
    <property type="evidence" value="ECO:0007669"/>
    <property type="project" value="TreeGrafter"/>
</dbReference>
<accession>A0A1E4TI67</accession>
<evidence type="ECO:0000313" key="7">
    <source>
        <dbReference type="Proteomes" id="UP000095023"/>
    </source>
</evidence>
<dbReference type="AlphaFoldDB" id="A0A1E4TI67"/>
<feature type="compositionally biased region" description="Polar residues" evidence="2">
    <location>
        <begin position="120"/>
        <end position="135"/>
    </location>
</feature>
<evidence type="ECO:0000256" key="1">
    <source>
        <dbReference type="ARBA" id="ARBA00009407"/>
    </source>
</evidence>
<dbReference type="GO" id="GO:0005886">
    <property type="term" value="C:plasma membrane"/>
    <property type="evidence" value="ECO:0007669"/>
    <property type="project" value="TreeGrafter"/>
</dbReference>
<dbReference type="Gene3D" id="2.30.29.30">
    <property type="entry name" value="Pleckstrin-homology domain (PH domain)/Phosphotyrosine-binding domain (PTB)"/>
    <property type="match status" value="1"/>
</dbReference>
<feature type="compositionally biased region" description="Low complexity" evidence="2">
    <location>
        <begin position="249"/>
        <end position="266"/>
    </location>
</feature>
<dbReference type="Proteomes" id="UP000095023">
    <property type="component" value="Unassembled WGS sequence"/>
</dbReference>
<feature type="compositionally biased region" description="Polar residues" evidence="2">
    <location>
        <begin position="476"/>
        <end position="500"/>
    </location>
</feature>
<feature type="compositionally biased region" description="Low complexity" evidence="2">
    <location>
        <begin position="285"/>
        <end position="297"/>
    </location>
</feature>
<feature type="domain" description="SIN1-type PH" evidence="4">
    <location>
        <begin position="647"/>
        <end position="748"/>
    </location>
</feature>
<evidence type="ECO:0000313" key="6">
    <source>
        <dbReference type="EMBL" id="ODV91445.1"/>
    </source>
</evidence>
<gene>
    <name evidence="6" type="ORF">CANCADRAFT_66383</name>
</gene>
<dbReference type="PANTHER" id="PTHR13335:SF1">
    <property type="entry name" value="TARGET OF RAPAMYCIN COMPLEX 2 SUBUNIT MAPKAP1"/>
    <property type="match status" value="1"/>
</dbReference>
<dbReference type="PANTHER" id="PTHR13335">
    <property type="entry name" value="TARGET OF RAPAMYCIN COMPLEX 2 SUBUNIT MAPKAP1"/>
    <property type="match status" value="1"/>
</dbReference>
<feature type="region of interest" description="Disordered" evidence="2">
    <location>
        <begin position="472"/>
        <end position="502"/>
    </location>
</feature>
<evidence type="ECO:0000259" key="5">
    <source>
        <dbReference type="Pfam" id="PF23164"/>
    </source>
</evidence>
<dbReference type="GO" id="GO:0031932">
    <property type="term" value="C:TORC2 complex"/>
    <property type="evidence" value="ECO:0007669"/>
    <property type="project" value="InterPro"/>
</dbReference>
<dbReference type="InterPro" id="IPR008828">
    <property type="entry name" value="Sin1/Avo1"/>
</dbReference>
<keyword evidence="7" id="KW-1185">Reference proteome</keyword>
<dbReference type="InterPro" id="IPR031313">
    <property type="entry name" value="Sin1_PH_dom"/>
</dbReference>
<dbReference type="OrthoDB" id="241990at2759"/>
<evidence type="ECO:0000259" key="4">
    <source>
        <dbReference type="Pfam" id="PF16979"/>
    </source>
</evidence>
<sequence>MSNTTVLNHAITSDTQAKVLAALEPGDLQWDQIHPSTSPPIPVVFEESRSQSSPASDTERDRPSSAVERPTLALDDLDFGALRKRSSTLPAINQPTFISDAIQEEPEDIQRIRSRELFTGNGQLESSSRGTSAPVSPQMAPDMDAPYTSDQVSPRYSIEGSANMHQSYLETALASEIDDDLSIGNLSKIDSSSAAASVSDTGTNFNFGTYPPYEASFSTYSNDNFRGPESDASSSTLPRFKPIHPNIEPSSPSQTSRARSSVSPSPIDSAKPSPPSQIFAAPNMSRRSSASTSISARNPLNAGPVRTSMFSIPSREPSRTSLSKYQKKQLMSPLEHTSALSSLLSKQDSHAEDPLEKFRVISGRNNPKALRLKIYRPTGKNSSKYFEVSVVPDATVADIIGYILLSYIEQKQEPELTEAEQNPDAWTLRIVEDDGEPDEDFPALDRSRVIKAFGFDEFALVEATPQQLIENEAISGRSNKQSTKTAKQSNNIRLSGSSKIDSTDQDGEVAILKIYPDLLYDSLSCLKITTSKSTFIRDVMETVCKTKSLDPTRYLFRVIGSRTIVPLERTVRALNGHHDLELISRGLTSDLIVAAQTDNPSAPLSLEFTTADRKFGFDNPSNYVPEGPPSSMAESSKQGDVQEVTSTYVKYNVWRRQQMSFNLRQERVLAIDGEYIHIMPAEDRTALENQKTSSYHVSLLRIYKQSRKIPKNFKLIFQRSRELKRYDFETESAAKTQEIISRINKLVNAYNTYRKRRQSAK</sequence>
<reference evidence="7" key="1">
    <citation type="submission" date="2016-02" db="EMBL/GenBank/DDBJ databases">
        <title>Comparative genomics of biotechnologically important yeasts.</title>
        <authorList>
            <consortium name="DOE Joint Genome Institute"/>
            <person name="Riley R."/>
            <person name="Haridas S."/>
            <person name="Wolfe K.H."/>
            <person name="Lopes M.R."/>
            <person name="Hittinger C.T."/>
            <person name="Goker M."/>
            <person name="Salamov A."/>
            <person name="Wisecaver J."/>
            <person name="Long T.M."/>
            <person name="Aerts A.L."/>
            <person name="Barry K."/>
            <person name="Choi C."/>
            <person name="Clum A."/>
            <person name="Coughlan A.Y."/>
            <person name="Deshpande S."/>
            <person name="Douglass A.P."/>
            <person name="Hanson S.J."/>
            <person name="Klenk H.-P."/>
            <person name="Labutti K."/>
            <person name="Lapidus A."/>
            <person name="Lindquist E."/>
            <person name="Lipzen A."/>
            <person name="Meier-Kolthoff J.P."/>
            <person name="Ohm R.A."/>
            <person name="Otillar R.P."/>
            <person name="Pangilinan J."/>
            <person name="Peng Y."/>
            <person name="Rokas A."/>
            <person name="Rosa C.A."/>
            <person name="Scheuner C."/>
            <person name="Sibirny A.A."/>
            <person name="Slot J.C."/>
            <person name="Stielow J.B."/>
            <person name="Sun H."/>
            <person name="Kurtzman C.P."/>
            <person name="Blackwell M."/>
            <person name="Jeffries T.W."/>
            <person name="Grigoriev I.V."/>
        </authorList>
    </citation>
    <scope>NUCLEOTIDE SEQUENCE [LARGE SCALE GENOMIC DNA]</scope>
    <source>
        <strain evidence="7">NRRL Y-17796</strain>
    </source>
</reference>
<feature type="region of interest" description="Disordered" evidence="2">
    <location>
        <begin position="30"/>
        <end position="71"/>
    </location>
</feature>
<dbReference type="Pfam" id="PF23164">
    <property type="entry name" value="UBL_AVO1"/>
    <property type="match status" value="1"/>
</dbReference>
<dbReference type="InterPro" id="IPR056385">
    <property type="entry name" value="UBL_AVO1/Sin1"/>
</dbReference>
<feature type="domain" description="AVO1/Sin1 ubiquitin-like" evidence="5">
    <location>
        <begin position="521"/>
        <end position="585"/>
    </location>
</feature>
<dbReference type="GO" id="GO:0005737">
    <property type="term" value="C:cytoplasm"/>
    <property type="evidence" value="ECO:0007669"/>
    <property type="project" value="TreeGrafter"/>
</dbReference>
<name>A0A1E4TI67_9ASCO</name>
<comment type="similarity">
    <text evidence="1">Belongs to the SIN1 family.</text>
</comment>
<dbReference type="InterPro" id="IPR031567">
    <property type="entry name" value="CRIM_dom"/>
</dbReference>
<feature type="region of interest" description="Disordered" evidence="2">
    <location>
        <begin position="119"/>
        <end position="140"/>
    </location>
</feature>
<feature type="domain" description="CRIM" evidence="3">
    <location>
        <begin position="337"/>
        <end position="472"/>
    </location>
</feature>